<name>A0A9Q1QTB1_9CARY</name>
<dbReference type="AlphaFoldDB" id="A0A9Q1QTB1"/>
<organism evidence="1 2">
    <name type="scientific">Carnegiea gigantea</name>
    <dbReference type="NCBI Taxonomy" id="171969"/>
    <lineage>
        <taxon>Eukaryota</taxon>
        <taxon>Viridiplantae</taxon>
        <taxon>Streptophyta</taxon>
        <taxon>Embryophyta</taxon>
        <taxon>Tracheophyta</taxon>
        <taxon>Spermatophyta</taxon>
        <taxon>Magnoliopsida</taxon>
        <taxon>eudicotyledons</taxon>
        <taxon>Gunneridae</taxon>
        <taxon>Pentapetalae</taxon>
        <taxon>Caryophyllales</taxon>
        <taxon>Cactineae</taxon>
        <taxon>Cactaceae</taxon>
        <taxon>Cactoideae</taxon>
        <taxon>Echinocereeae</taxon>
        <taxon>Carnegiea</taxon>
    </lineage>
</organism>
<evidence type="ECO:0000313" key="1">
    <source>
        <dbReference type="EMBL" id="KAJ8452776.1"/>
    </source>
</evidence>
<evidence type="ECO:0000313" key="2">
    <source>
        <dbReference type="Proteomes" id="UP001153076"/>
    </source>
</evidence>
<accession>A0A9Q1QTB1</accession>
<gene>
    <name evidence="1" type="ORF">Cgig2_005112</name>
</gene>
<proteinExistence type="predicted"/>
<dbReference type="Proteomes" id="UP001153076">
    <property type="component" value="Unassembled WGS sequence"/>
</dbReference>
<protein>
    <submittedName>
        <fullName evidence="1">Uncharacterized protein</fullName>
    </submittedName>
</protein>
<comment type="caution">
    <text evidence="1">The sequence shown here is derived from an EMBL/GenBank/DDBJ whole genome shotgun (WGS) entry which is preliminary data.</text>
</comment>
<reference evidence="1" key="1">
    <citation type="submission" date="2022-04" db="EMBL/GenBank/DDBJ databases">
        <title>Carnegiea gigantea Genome sequencing and assembly v2.</title>
        <authorList>
            <person name="Copetti D."/>
            <person name="Sanderson M.J."/>
            <person name="Burquez A."/>
            <person name="Wojciechowski M.F."/>
        </authorList>
    </citation>
    <scope>NUCLEOTIDE SEQUENCE</scope>
    <source>
        <strain evidence="1">SGP5-SGP5p</strain>
        <tissue evidence="1">Aerial part</tissue>
    </source>
</reference>
<sequence>MPGYLRFIPLKSSMSILMIVGLLPRPRRNLTTASLMSHDRDISSALGFYTQTDCPNIACAPSPVTATANHTRSGQPWCTFYGRVGHTQDRCYKRLGITPAGKGRGRGRGPHAIEPTSIGAVSAATAAATVLSIVGPSVPATATAAQPLIPGLSANQVQRLLVNGAYNVDLGAYLYGGKVAVHHIRHGGTHHL</sequence>
<dbReference type="EMBL" id="JAKOGI010000003">
    <property type="protein sequence ID" value="KAJ8452776.1"/>
    <property type="molecule type" value="Genomic_DNA"/>
</dbReference>
<keyword evidence="2" id="KW-1185">Reference proteome</keyword>